<dbReference type="EnsemblProtists" id="EOD24421">
    <property type="protein sequence ID" value="EOD24421"/>
    <property type="gene ID" value="EMIHUDRAFT_254774"/>
</dbReference>
<dbReference type="PaxDb" id="2903-EOD24421"/>
<sequence>MLSVGGLRGRFARAAGPPGRRAGDCDSPPLLATFGDFWDARSTGENDMAGEAVTAMIVAADAGDNPLADRREDREAAAARERKAKVAKLNSQTANAMEVVRAQQAAKERGAFDPYL</sequence>
<evidence type="ECO:0000313" key="3">
    <source>
        <dbReference type="Proteomes" id="UP000013827"/>
    </source>
</evidence>
<dbReference type="HOGENOM" id="CLU_2101527_0_0_1"/>
<accession>A0A0D3JLN6</accession>
<reference evidence="2" key="2">
    <citation type="submission" date="2024-10" db="UniProtKB">
        <authorList>
            <consortium name="EnsemblProtists"/>
        </authorList>
    </citation>
    <scope>IDENTIFICATION</scope>
</reference>
<proteinExistence type="predicted"/>
<organism evidence="2 3">
    <name type="scientific">Emiliania huxleyi (strain CCMP1516)</name>
    <dbReference type="NCBI Taxonomy" id="280463"/>
    <lineage>
        <taxon>Eukaryota</taxon>
        <taxon>Haptista</taxon>
        <taxon>Haptophyta</taxon>
        <taxon>Prymnesiophyceae</taxon>
        <taxon>Isochrysidales</taxon>
        <taxon>Noelaerhabdaceae</taxon>
        <taxon>Emiliania</taxon>
    </lineage>
</organism>
<keyword evidence="3" id="KW-1185">Reference proteome</keyword>
<evidence type="ECO:0000256" key="1">
    <source>
        <dbReference type="SAM" id="MobiDB-lite"/>
    </source>
</evidence>
<dbReference type="RefSeq" id="XP_005776850.1">
    <property type="nucleotide sequence ID" value="XM_005776793.1"/>
</dbReference>
<dbReference type="AlphaFoldDB" id="A0A0D3JLN6"/>
<reference evidence="3" key="1">
    <citation type="journal article" date="2013" name="Nature">
        <title>Pan genome of the phytoplankton Emiliania underpins its global distribution.</title>
        <authorList>
            <person name="Read B.A."/>
            <person name="Kegel J."/>
            <person name="Klute M.J."/>
            <person name="Kuo A."/>
            <person name="Lefebvre S.C."/>
            <person name="Maumus F."/>
            <person name="Mayer C."/>
            <person name="Miller J."/>
            <person name="Monier A."/>
            <person name="Salamov A."/>
            <person name="Young J."/>
            <person name="Aguilar M."/>
            <person name="Claverie J.M."/>
            <person name="Frickenhaus S."/>
            <person name="Gonzalez K."/>
            <person name="Herman E.K."/>
            <person name="Lin Y.C."/>
            <person name="Napier J."/>
            <person name="Ogata H."/>
            <person name="Sarno A.F."/>
            <person name="Shmutz J."/>
            <person name="Schroeder D."/>
            <person name="de Vargas C."/>
            <person name="Verret F."/>
            <person name="von Dassow P."/>
            <person name="Valentin K."/>
            <person name="Van de Peer Y."/>
            <person name="Wheeler G."/>
            <person name="Dacks J.B."/>
            <person name="Delwiche C.F."/>
            <person name="Dyhrman S.T."/>
            <person name="Glockner G."/>
            <person name="John U."/>
            <person name="Richards T."/>
            <person name="Worden A.Z."/>
            <person name="Zhang X."/>
            <person name="Grigoriev I.V."/>
            <person name="Allen A.E."/>
            <person name="Bidle K."/>
            <person name="Borodovsky M."/>
            <person name="Bowler C."/>
            <person name="Brownlee C."/>
            <person name="Cock J.M."/>
            <person name="Elias M."/>
            <person name="Gladyshev V.N."/>
            <person name="Groth M."/>
            <person name="Guda C."/>
            <person name="Hadaegh A."/>
            <person name="Iglesias-Rodriguez M.D."/>
            <person name="Jenkins J."/>
            <person name="Jones B.M."/>
            <person name="Lawson T."/>
            <person name="Leese F."/>
            <person name="Lindquist E."/>
            <person name="Lobanov A."/>
            <person name="Lomsadze A."/>
            <person name="Malik S.B."/>
            <person name="Marsh M.E."/>
            <person name="Mackinder L."/>
            <person name="Mock T."/>
            <person name="Mueller-Roeber B."/>
            <person name="Pagarete A."/>
            <person name="Parker M."/>
            <person name="Probert I."/>
            <person name="Quesneville H."/>
            <person name="Raines C."/>
            <person name="Rensing S.A."/>
            <person name="Riano-Pachon D.M."/>
            <person name="Richier S."/>
            <person name="Rokitta S."/>
            <person name="Shiraiwa Y."/>
            <person name="Soanes D.M."/>
            <person name="van der Giezen M."/>
            <person name="Wahlund T.M."/>
            <person name="Williams B."/>
            <person name="Wilson W."/>
            <person name="Wolfe G."/>
            <person name="Wurch L.L."/>
        </authorList>
    </citation>
    <scope>NUCLEOTIDE SEQUENCE</scope>
</reference>
<protein>
    <submittedName>
        <fullName evidence="2">Uncharacterized protein</fullName>
    </submittedName>
</protein>
<dbReference type="KEGG" id="ehx:EMIHUDRAFT_254774"/>
<name>A0A0D3JLN6_EMIH1</name>
<feature type="region of interest" description="Disordered" evidence="1">
    <location>
        <begin position="1"/>
        <end position="27"/>
    </location>
</feature>
<evidence type="ECO:0000313" key="2">
    <source>
        <dbReference type="EnsemblProtists" id="EOD24421"/>
    </source>
</evidence>
<dbReference type="GeneID" id="17269968"/>
<dbReference type="Proteomes" id="UP000013827">
    <property type="component" value="Unassembled WGS sequence"/>
</dbReference>